<reference evidence="1 2" key="2">
    <citation type="journal article" date="2014" name="Int. J. Syst. Evol. Microbiol.">
        <title>Methanobacterium paludis sp. nov. and a novel strain of Methanobacterium lacus isolated from northern peatlands.</title>
        <authorList>
            <person name="Cadillo-Quiroz H."/>
            <person name="Brauer S.L."/>
            <person name="Goodson N."/>
            <person name="Yavitt J.B."/>
            <person name="Zinder S.H."/>
        </authorList>
    </citation>
    <scope>NUCLEOTIDE SEQUENCE [LARGE SCALE GENOMIC DNA]</scope>
    <source>
        <strain evidence="1 2">AL-21</strain>
    </source>
</reference>
<dbReference type="RefSeq" id="WP_013645489.1">
    <property type="nucleotide sequence ID" value="NC_015216.1"/>
</dbReference>
<dbReference type="OrthoDB" id="383913at2157"/>
<dbReference type="STRING" id="877455.Metbo_1918"/>
<organism evidence="1 2">
    <name type="scientific">Methanobacterium lacus (strain AL-21)</name>
    <dbReference type="NCBI Taxonomy" id="877455"/>
    <lineage>
        <taxon>Archaea</taxon>
        <taxon>Methanobacteriati</taxon>
        <taxon>Methanobacteriota</taxon>
        <taxon>Methanomada group</taxon>
        <taxon>Methanobacteria</taxon>
        <taxon>Methanobacteriales</taxon>
        <taxon>Methanobacteriaceae</taxon>
        <taxon>Methanobacterium</taxon>
    </lineage>
</organism>
<dbReference type="HOGENOM" id="CLU_2461790_0_0_2"/>
<protein>
    <submittedName>
        <fullName evidence="1">Uncharacterized protein</fullName>
    </submittedName>
</protein>
<dbReference type="KEGG" id="mel:Metbo_1918"/>
<evidence type="ECO:0000313" key="2">
    <source>
        <dbReference type="Proteomes" id="UP000007490"/>
    </source>
</evidence>
<dbReference type="Proteomes" id="UP000007490">
    <property type="component" value="Chromosome"/>
</dbReference>
<dbReference type="GeneID" id="10278376"/>
<dbReference type="EMBL" id="CP002551">
    <property type="protein sequence ID" value="ADZ10138.1"/>
    <property type="molecule type" value="Genomic_DNA"/>
</dbReference>
<dbReference type="AlphaFoldDB" id="F0TAZ2"/>
<gene>
    <name evidence="1" type="ordered locus">Metbo_1918</name>
</gene>
<sequence>MIKLKKSPQINTKTDAMKEIEAKLSSSEIVKEDQVTEVEEWTDDPKRWRLFKERYMDEFEDKLDLMDNLMTQKRGKVEVTWISIFKKK</sequence>
<name>F0TAZ2_METLA</name>
<accession>F0TAZ2</accession>
<evidence type="ECO:0000313" key="1">
    <source>
        <dbReference type="EMBL" id="ADZ10138.1"/>
    </source>
</evidence>
<keyword evidence="2" id="KW-1185">Reference proteome</keyword>
<proteinExistence type="predicted"/>
<reference evidence="2" key="1">
    <citation type="submission" date="2011-02" db="EMBL/GenBank/DDBJ databases">
        <title>Complete sequence of Methanobacterium sp. AL-21.</title>
        <authorList>
            <consortium name="US DOE Joint Genome Institute"/>
            <person name="Lucas S."/>
            <person name="Copeland A."/>
            <person name="Lapidus A."/>
            <person name="Cheng J.-F."/>
            <person name="Goodwin L."/>
            <person name="Pitluck S."/>
            <person name="Chertkov O."/>
            <person name="Detter J.C."/>
            <person name="Han C."/>
            <person name="Tapia R."/>
            <person name="Land M."/>
            <person name="Hauser L."/>
            <person name="Kyrpides N."/>
            <person name="Ivanova N."/>
            <person name="Mikhailova N."/>
            <person name="Pagani I."/>
            <person name="Cadillo-Quiroz H."/>
            <person name="Imachi H."/>
            <person name="Zinder S."/>
            <person name="Liu W."/>
            <person name="Woyke T."/>
        </authorList>
    </citation>
    <scope>NUCLEOTIDE SEQUENCE [LARGE SCALE GENOMIC DNA]</scope>
    <source>
        <strain evidence="2">AL-21</strain>
    </source>
</reference>